<dbReference type="GeneTree" id="ENSGT01030000234625"/>
<dbReference type="KEGG" id="lcm:102363715"/>
<name>M3XGV0_LATCH</name>
<feature type="compositionally biased region" description="Basic and acidic residues" evidence="1">
    <location>
        <begin position="38"/>
        <end position="48"/>
    </location>
</feature>
<feature type="compositionally biased region" description="Pro residues" evidence="1">
    <location>
        <begin position="1"/>
        <end position="10"/>
    </location>
</feature>
<keyword evidence="3" id="KW-1185">Reference proteome</keyword>
<reference evidence="2" key="2">
    <citation type="submission" date="2025-08" db="UniProtKB">
        <authorList>
            <consortium name="Ensembl"/>
        </authorList>
    </citation>
    <scope>IDENTIFICATION</scope>
</reference>
<feature type="region of interest" description="Disordered" evidence="1">
    <location>
        <begin position="1"/>
        <end position="49"/>
    </location>
</feature>
<reference evidence="2" key="3">
    <citation type="submission" date="2025-09" db="UniProtKB">
        <authorList>
            <consortium name="Ensembl"/>
        </authorList>
    </citation>
    <scope>IDENTIFICATION</scope>
</reference>
<dbReference type="OMA" id="QWINPKK"/>
<accession>M3XGV0</accession>
<protein>
    <submittedName>
        <fullName evidence="2">Cilia and flagella associated protein 276</fullName>
    </submittedName>
</protein>
<dbReference type="FunCoup" id="M3XGV0">
    <property type="interactions" value="49"/>
</dbReference>
<dbReference type="InterPro" id="IPR022179">
    <property type="entry name" value="CFAP276"/>
</dbReference>
<dbReference type="InParanoid" id="M3XGV0"/>
<dbReference type="Proteomes" id="UP000008672">
    <property type="component" value="Unassembled WGS sequence"/>
</dbReference>
<organism evidence="2 3">
    <name type="scientific">Latimeria chalumnae</name>
    <name type="common">Coelacanth</name>
    <dbReference type="NCBI Taxonomy" id="7897"/>
    <lineage>
        <taxon>Eukaryota</taxon>
        <taxon>Metazoa</taxon>
        <taxon>Chordata</taxon>
        <taxon>Craniata</taxon>
        <taxon>Vertebrata</taxon>
        <taxon>Euteleostomi</taxon>
        <taxon>Coelacanthiformes</taxon>
        <taxon>Coelacanthidae</taxon>
        <taxon>Latimeria</taxon>
    </lineage>
</organism>
<evidence type="ECO:0000313" key="3">
    <source>
        <dbReference type="Proteomes" id="UP000008672"/>
    </source>
</evidence>
<dbReference type="CTD" id="127003"/>
<dbReference type="EMBL" id="AFYH01013838">
    <property type="status" value="NOT_ANNOTATED_CDS"/>
    <property type="molecule type" value="Genomic_DNA"/>
</dbReference>
<dbReference type="RefSeq" id="XP_005988434.1">
    <property type="nucleotide sequence ID" value="XM_005988372.3"/>
</dbReference>
<dbReference type="eggNOG" id="ENOG502S2J1">
    <property type="taxonomic scope" value="Eukaryota"/>
</dbReference>
<dbReference type="HOGENOM" id="CLU_133894_0_0_1"/>
<dbReference type="GeneID" id="102363715"/>
<dbReference type="STRING" id="7897.ENSLACP00000021956"/>
<sequence>MPPTRNPFPFPRYENEETCDGQARTTKKVPFSKPTHLAQKEDPWDRLHNTPTLSSARREVYYFDPEVPNDDLDYNLRSTYNHHEDFLKNKNQMYFQKETFSEDHGRILKNRVKTPPPKDPTTESEIRQWTSPQRESFINKYGAIVSHHSSTTNRGYSRKQDGGFYSI</sequence>
<reference evidence="3" key="1">
    <citation type="submission" date="2011-08" db="EMBL/GenBank/DDBJ databases">
        <title>The draft genome of Latimeria chalumnae.</title>
        <authorList>
            <person name="Di Palma F."/>
            <person name="Alfoldi J."/>
            <person name="Johnson J."/>
            <person name="Berlin A."/>
            <person name="Gnerre S."/>
            <person name="Jaffe D."/>
            <person name="MacCallum I."/>
            <person name="Young S."/>
            <person name="Walker B.J."/>
            <person name="Lander E."/>
            <person name="Lindblad-Toh K."/>
        </authorList>
    </citation>
    <scope>NUCLEOTIDE SEQUENCE [LARGE SCALE GENOMIC DNA]</scope>
    <source>
        <strain evidence="3">Wild caught</strain>
    </source>
</reference>
<feature type="region of interest" description="Disordered" evidence="1">
    <location>
        <begin position="148"/>
        <end position="167"/>
    </location>
</feature>
<dbReference type="Pfam" id="PF12494">
    <property type="entry name" value="DUF3695"/>
    <property type="match status" value="1"/>
</dbReference>
<proteinExistence type="predicted"/>
<evidence type="ECO:0000313" key="2">
    <source>
        <dbReference type="Ensembl" id="ENSLACP00000021956.1"/>
    </source>
</evidence>
<dbReference type="Ensembl" id="ENSLACT00000025531.1">
    <property type="protein sequence ID" value="ENSLACP00000021956.1"/>
    <property type="gene ID" value="ENSLACG00000022461.1"/>
</dbReference>
<feature type="region of interest" description="Disordered" evidence="1">
    <location>
        <begin position="109"/>
        <end position="128"/>
    </location>
</feature>
<gene>
    <name evidence="2" type="primary">CFAP276</name>
</gene>
<dbReference type="OrthoDB" id="10013535at2759"/>
<dbReference type="AlphaFoldDB" id="M3XGV0"/>
<evidence type="ECO:0000256" key="1">
    <source>
        <dbReference type="SAM" id="MobiDB-lite"/>
    </source>
</evidence>